<proteinExistence type="predicted"/>
<organism evidence="1 2">
    <name type="scientific">Aspergillus pseudonomiae</name>
    <dbReference type="NCBI Taxonomy" id="1506151"/>
    <lineage>
        <taxon>Eukaryota</taxon>
        <taxon>Fungi</taxon>
        <taxon>Dikarya</taxon>
        <taxon>Ascomycota</taxon>
        <taxon>Pezizomycotina</taxon>
        <taxon>Eurotiomycetes</taxon>
        <taxon>Eurotiomycetidae</taxon>
        <taxon>Eurotiales</taxon>
        <taxon>Aspergillaceae</taxon>
        <taxon>Aspergillus</taxon>
        <taxon>Aspergillus subgen. Circumdati</taxon>
    </lineage>
</organism>
<dbReference type="RefSeq" id="XP_031935669.1">
    <property type="nucleotide sequence ID" value="XM_032083574.1"/>
</dbReference>
<keyword evidence="2" id="KW-1185">Reference proteome</keyword>
<name>A0A5N7CVZ5_9EURO</name>
<dbReference type="GeneID" id="43668265"/>
<evidence type="ECO:0000313" key="1">
    <source>
        <dbReference type="EMBL" id="KAE8398350.1"/>
    </source>
</evidence>
<reference evidence="1 2" key="1">
    <citation type="submission" date="2019-04" db="EMBL/GenBank/DDBJ databases">
        <authorList>
            <consortium name="DOE Joint Genome Institute"/>
            <person name="Mondo S."/>
            <person name="Kjaerbolling I."/>
            <person name="Vesth T."/>
            <person name="Frisvad J.C."/>
            <person name="Nybo J.L."/>
            <person name="Theobald S."/>
            <person name="Kildgaard S."/>
            <person name="Isbrandt T."/>
            <person name="Kuo A."/>
            <person name="Sato A."/>
            <person name="Lyhne E.K."/>
            <person name="Kogle M.E."/>
            <person name="Wiebenga A."/>
            <person name="Kun R.S."/>
            <person name="Lubbers R.J."/>
            <person name="Makela M.R."/>
            <person name="Barry K."/>
            <person name="Chovatia M."/>
            <person name="Clum A."/>
            <person name="Daum C."/>
            <person name="Haridas S."/>
            <person name="He G."/>
            <person name="LaButti K."/>
            <person name="Lipzen A."/>
            <person name="Riley R."/>
            <person name="Salamov A."/>
            <person name="Simmons B.A."/>
            <person name="Magnuson J.K."/>
            <person name="Henrissat B."/>
            <person name="Mortensen U.H."/>
            <person name="Larsen T.O."/>
            <person name="Devries R.P."/>
            <person name="Grigoriev I.V."/>
            <person name="Machida M."/>
            <person name="Baker S.E."/>
            <person name="Andersen M.R."/>
            <person name="Cantor M.N."/>
            <person name="Hua S.X."/>
        </authorList>
    </citation>
    <scope>NUCLEOTIDE SEQUENCE [LARGE SCALE GENOMIC DNA]</scope>
    <source>
        <strain evidence="1 2">CBS 119388</strain>
    </source>
</reference>
<dbReference type="AlphaFoldDB" id="A0A5N7CVZ5"/>
<evidence type="ECO:0000313" key="2">
    <source>
        <dbReference type="Proteomes" id="UP000325579"/>
    </source>
</evidence>
<accession>A0A5N7CVZ5</accession>
<protein>
    <submittedName>
        <fullName evidence="1">Uncharacterized protein</fullName>
    </submittedName>
</protein>
<sequence>MHRLYFTLYSFIFLFDYVAMNDFARNTQRLKQNARASIDEFTALMATRLIPTRILHGDA</sequence>
<dbReference type="EMBL" id="ML736860">
    <property type="protein sequence ID" value="KAE8398350.1"/>
    <property type="molecule type" value="Genomic_DNA"/>
</dbReference>
<dbReference type="Proteomes" id="UP000325579">
    <property type="component" value="Unassembled WGS sequence"/>
</dbReference>
<gene>
    <name evidence="1" type="ORF">BDV37DRAFT_263590</name>
</gene>